<protein>
    <submittedName>
        <fullName evidence="1">Uncharacterized protein</fullName>
    </submittedName>
</protein>
<name>A0A5C3KG74_COPMA</name>
<reference evidence="1 2" key="1">
    <citation type="journal article" date="2019" name="Nat. Ecol. Evol.">
        <title>Megaphylogeny resolves global patterns of mushroom evolution.</title>
        <authorList>
            <person name="Varga T."/>
            <person name="Krizsan K."/>
            <person name="Foldi C."/>
            <person name="Dima B."/>
            <person name="Sanchez-Garcia M."/>
            <person name="Sanchez-Ramirez S."/>
            <person name="Szollosi G.J."/>
            <person name="Szarkandi J.G."/>
            <person name="Papp V."/>
            <person name="Albert L."/>
            <person name="Andreopoulos W."/>
            <person name="Angelini C."/>
            <person name="Antonin V."/>
            <person name="Barry K.W."/>
            <person name="Bougher N.L."/>
            <person name="Buchanan P."/>
            <person name="Buyck B."/>
            <person name="Bense V."/>
            <person name="Catcheside P."/>
            <person name="Chovatia M."/>
            <person name="Cooper J."/>
            <person name="Damon W."/>
            <person name="Desjardin D."/>
            <person name="Finy P."/>
            <person name="Geml J."/>
            <person name="Haridas S."/>
            <person name="Hughes K."/>
            <person name="Justo A."/>
            <person name="Karasinski D."/>
            <person name="Kautmanova I."/>
            <person name="Kiss B."/>
            <person name="Kocsube S."/>
            <person name="Kotiranta H."/>
            <person name="LaButti K.M."/>
            <person name="Lechner B.E."/>
            <person name="Liimatainen K."/>
            <person name="Lipzen A."/>
            <person name="Lukacs Z."/>
            <person name="Mihaltcheva S."/>
            <person name="Morgado L.N."/>
            <person name="Niskanen T."/>
            <person name="Noordeloos M.E."/>
            <person name="Ohm R.A."/>
            <person name="Ortiz-Santana B."/>
            <person name="Ovrebo C."/>
            <person name="Racz N."/>
            <person name="Riley R."/>
            <person name="Savchenko A."/>
            <person name="Shiryaev A."/>
            <person name="Soop K."/>
            <person name="Spirin V."/>
            <person name="Szebenyi C."/>
            <person name="Tomsovsky M."/>
            <person name="Tulloss R.E."/>
            <person name="Uehling J."/>
            <person name="Grigoriev I.V."/>
            <person name="Vagvolgyi C."/>
            <person name="Papp T."/>
            <person name="Martin F.M."/>
            <person name="Miettinen O."/>
            <person name="Hibbett D.S."/>
            <person name="Nagy L.G."/>
        </authorList>
    </citation>
    <scope>NUCLEOTIDE SEQUENCE [LARGE SCALE GENOMIC DNA]</scope>
    <source>
        <strain evidence="1 2">CBS 121175</strain>
    </source>
</reference>
<evidence type="ECO:0000313" key="2">
    <source>
        <dbReference type="Proteomes" id="UP000307440"/>
    </source>
</evidence>
<proteinExistence type="predicted"/>
<accession>A0A5C3KG74</accession>
<gene>
    <name evidence="1" type="ORF">FA15DRAFT_223673</name>
</gene>
<keyword evidence="2" id="KW-1185">Reference proteome</keyword>
<organism evidence="1 2">
    <name type="scientific">Coprinopsis marcescibilis</name>
    <name type="common">Agaric fungus</name>
    <name type="synonym">Psathyrella marcescibilis</name>
    <dbReference type="NCBI Taxonomy" id="230819"/>
    <lineage>
        <taxon>Eukaryota</taxon>
        <taxon>Fungi</taxon>
        <taxon>Dikarya</taxon>
        <taxon>Basidiomycota</taxon>
        <taxon>Agaricomycotina</taxon>
        <taxon>Agaricomycetes</taxon>
        <taxon>Agaricomycetidae</taxon>
        <taxon>Agaricales</taxon>
        <taxon>Agaricineae</taxon>
        <taxon>Psathyrellaceae</taxon>
        <taxon>Coprinopsis</taxon>
    </lineage>
</organism>
<dbReference type="Proteomes" id="UP000307440">
    <property type="component" value="Unassembled WGS sequence"/>
</dbReference>
<evidence type="ECO:0000313" key="1">
    <source>
        <dbReference type="EMBL" id="TFK19091.1"/>
    </source>
</evidence>
<dbReference type="EMBL" id="ML210361">
    <property type="protein sequence ID" value="TFK19091.1"/>
    <property type="molecule type" value="Genomic_DNA"/>
</dbReference>
<dbReference type="AlphaFoldDB" id="A0A5C3KG74"/>
<sequence length="215" mass="24846">MRNSTRLAARKARIAWAQRRHSFSRANTVSVLEGDDSPSRSLNREISRKTEIPLDRKFTTDVWLALKEFRGRAYQVEIPTDSPSFESLNSALVESIERFGVRLDDDGIMETGDGVRKKMSAVFRFDRQTREWGWTGDAPEEMIGFLNQSKGVSWKLVRIYDGRVVAHMFCDNDYIHADEERVIYDRVLRALILSISNRSRIFMGSEARLTDDCFL</sequence>